<comment type="function">
    <text evidence="6 7">Usually encoded in the trnK tRNA gene intron. Probably assists in splicing its own and other chloroplast group II introns.</text>
</comment>
<dbReference type="GO" id="GO:0008380">
    <property type="term" value="P:RNA splicing"/>
    <property type="evidence" value="ECO:0007669"/>
    <property type="project" value="UniProtKB-UniRule"/>
</dbReference>
<accession>A0A4Y5P7T5</accession>
<feature type="domain" description="Domain X" evidence="8">
    <location>
        <begin position="312"/>
        <end position="414"/>
    </location>
</feature>
<evidence type="ECO:0000259" key="8">
    <source>
        <dbReference type="Pfam" id="PF01348"/>
    </source>
</evidence>
<keyword evidence="3 6" id="KW-0507">mRNA processing</keyword>
<evidence type="ECO:0000256" key="3">
    <source>
        <dbReference type="ARBA" id="ARBA00022664"/>
    </source>
</evidence>
<evidence type="ECO:0000256" key="7">
    <source>
        <dbReference type="RuleBase" id="RU004226"/>
    </source>
</evidence>
<dbReference type="EMBL" id="MH064516">
    <property type="protein sequence ID" value="QCW59389.1"/>
    <property type="molecule type" value="Genomic_DNA"/>
</dbReference>
<evidence type="ECO:0000256" key="2">
    <source>
        <dbReference type="ARBA" id="ARBA00022640"/>
    </source>
</evidence>
<dbReference type="HAMAP" id="MF_01390">
    <property type="entry name" value="MatK"/>
    <property type="match status" value="1"/>
</dbReference>
<evidence type="ECO:0000256" key="5">
    <source>
        <dbReference type="ARBA" id="ARBA00022884"/>
    </source>
</evidence>
<dbReference type="GO" id="GO:0006397">
    <property type="term" value="P:mRNA processing"/>
    <property type="evidence" value="ECO:0007669"/>
    <property type="project" value="UniProtKB-KW"/>
</dbReference>
<dbReference type="InterPro" id="IPR024937">
    <property type="entry name" value="Domain_X"/>
</dbReference>
<reference evidence="10" key="1">
    <citation type="submission" date="2018-03" db="EMBL/GenBank/DDBJ databases">
        <title>Exploring the plastid DNA sequence disparity of liverworts.</title>
        <authorList>
            <person name="Yu Y."/>
            <person name="Liu H."/>
            <person name="Yang J."/>
            <person name="Ma W."/>
            <person name="Pressel S."/>
            <person name="Wu Y."/>
            <person name="Schneider H."/>
        </authorList>
    </citation>
    <scope>NUCLEOTIDE SEQUENCE</scope>
</reference>
<dbReference type="InterPro" id="IPR024942">
    <property type="entry name" value="Maturase_MatK_N"/>
</dbReference>
<organism evidence="10">
    <name type="scientific">Haplomitrium blumei</name>
    <dbReference type="NCBI Taxonomy" id="258993"/>
    <lineage>
        <taxon>Eukaryota</taxon>
        <taxon>Viridiplantae</taxon>
        <taxon>Streptophyta</taxon>
        <taxon>Embryophyta</taxon>
        <taxon>Marchantiophyta</taxon>
        <taxon>Haplomitriopsida</taxon>
        <taxon>Haplomitriidae</taxon>
        <taxon>Calobryales</taxon>
        <taxon>Haplomitriaceae</taxon>
        <taxon>Haplomitrium</taxon>
    </lineage>
</organism>
<geneLocation type="chloroplast" evidence="10"/>
<keyword evidence="4 6" id="KW-0819">tRNA processing</keyword>
<dbReference type="InterPro" id="IPR002866">
    <property type="entry name" value="Maturase_MatK"/>
</dbReference>
<dbReference type="Pfam" id="PF01348">
    <property type="entry name" value="Intron_maturas2"/>
    <property type="match status" value="1"/>
</dbReference>
<comment type="subcellular location">
    <subcellularLocation>
        <location evidence="6">Plastid</location>
        <location evidence="6">Chloroplast</location>
    </subcellularLocation>
</comment>
<proteinExistence type="inferred from homology"/>
<dbReference type="RefSeq" id="YP_009668552.1">
    <property type="nucleotide sequence ID" value="NC_043789.1"/>
</dbReference>
<evidence type="ECO:0000259" key="9">
    <source>
        <dbReference type="Pfam" id="PF01824"/>
    </source>
</evidence>
<dbReference type="Pfam" id="PF01824">
    <property type="entry name" value="MatK_N"/>
    <property type="match status" value="1"/>
</dbReference>
<dbReference type="PANTHER" id="PTHR34811">
    <property type="entry name" value="MATURASE K"/>
    <property type="match status" value="1"/>
</dbReference>
<dbReference type="GeneID" id="40874160"/>
<comment type="similarity">
    <text evidence="1 6">Belongs to the intron maturase 2 family. MatK subfamily.</text>
</comment>
<protein>
    <recommendedName>
        <fullName evidence="6">Maturase K</fullName>
    </recommendedName>
    <alternativeName>
        <fullName evidence="6">Intron maturase</fullName>
    </alternativeName>
</protein>
<dbReference type="GO" id="GO:0003723">
    <property type="term" value="F:RNA binding"/>
    <property type="evidence" value="ECO:0007669"/>
    <property type="project" value="UniProtKB-KW"/>
</dbReference>
<evidence type="ECO:0000256" key="6">
    <source>
        <dbReference type="HAMAP-Rule" id="MF_01390"/>
    </source>
</evidence>
<dbReference type="PANTHER" id="PTHR34811:SF1">
    <property type="entry name" value="MATURASE K"/>
    <property type="match status" value="1"/>
</dbReference>
<keyword evidence="2 7" id="KW-0934">Plastid</keyword>
<name>A0A4Y5P7T5_9MARC</name>
<keyword evidence="5 6" id="KW-0694">RNA-binding</keyword>
<evidence type="ECO:0000256" key="4">
    <source>
        <dbReference type="ARBA" id="ARBA00022694"/>
    </source>
</evidence>
<dbReference type="GO" id="GO:0009507">
    <property type="term" value="C:chloroplast"/>
    <property type="evidence" value="ECO:0007669"/>
    <property type="project" value="UniProtKB-SubCell"/>
</dbReference>
<sequence length="488" mass="57124">MSGSMNNFFAMKRATREIRGNVSSPIYANEMDPDTGYNSAGDTVSKKIREAFAIIFDTLFPIHSKGLEPLLGKRNDWNSSLSIQSVFPFMEDNSLHPNGLSLLDIATPHYIHPEILVRIFRRQARDVPFLHALRLLLHGSNIIMAPDSIISLSIKEKKLSVFFWNFMAKEFESFLNDSRNHFYKFRSIPYLCLLDQNQSVRKLQHVSDPDIFVGKKIVVRNVSINYVRFRNDSFVTTDGTNWFTKRWKYLFLRLWHRYLHLNLRPRRISLKKLLGNSFPFLGYDLGNGIARIIVQVKFVNYFTITNLSMRRFSGTIPISRSIKSLAKENYCDTSGHPICKLSWTVLSDDEISKRFHNISKSICRYYNGCCNKKGLYQIQYILRFPRAKTLACKHKGTIRSVWKRYGSNLFTYSIPSKEVDSLASNFWRRYPDGSKFWYFDIIEMNRLAISLHKTRTKRIAKHLWGRCRQYMKKAVCDENRKYGLGRDV</sequence>
<feature type="domain" description="Maturase MatK N-terminal" evidence="9">
    <location>
        <begin position="12"/>
        <end position="282"/>
    </location>
</feature>
<keyword evidence="7 10" id="KW-0150">Chloroplast</keyword>
<dbReference type="AlphaFoldDB" id="A0A4Y5P7T5"/>
<dbReference type="GO" id="GO:0008033">
    <property type="term" value="P:tRNA processing"/>
    <property type="evidence" value="ECO:0007669"/>
    <property type="project" value="UniProtKB-KW"/>
</dbReference>
<evidence type="ECO:0000256" key="1">
    <source>
        <dbReference type="ARBA" id="ARBA00006621"/>
    </source>
</evidence>
<gene>
    <name evidence="6 10" type="primary">matK</name>
</gene>
<evidence type="ECO:0000313" key="10">
    <source>
        <dbReference type="EMBL" id="QCW59389.1"/>
    </source>
</evidence>